<evidence type="ECO:0000313" key="2">
    <source>
        <dbReference type="EMBL" id="GMN59604.1"/>
    </source>
</evidence>
<accession>A0AA88DQD7</accession>
<proteinExistence type="predicted"/>
<dbReference type="AlphaFoldDB" id="A0AA88DQD7"/>
<dbReference type="Proteomes" id="UP001187192">
    <property type="component" value="Unassembled WGS sequence"/>
</dbReference>
<sequence length="142" mass="15604">MGPVVGGPEVGRRGREEKREKGKRERERGSPAAARSELGRWCGGRRWVAGIRGGSPTAGRLLVTEKTLGEKGNVRSGFGMESRVSGLGSGFRMGSGLSFETGVWFRDRGRCQVSRHESWSGFKNWVGVGIWDWGQRQVLGVR</sequence>
<evidence type="ECO:0000256" key="1">
    <source>
        <dbReference type="SAM" id="MobiDB-lite"/>
    </source>
</evidence>
<evidence type="ECO:0000313" key="3">
    <source>
        <dbReference type="Proteomes" id="UP001187192"/>
    </source>
</evidence>
<name>A0AA88DQD7_FICCA</name>
<gene>
    <name evidence="2" type="ORF">TIFTF001_028689</name>
</gene>
<comment type="caution">
    <text evidence="2">The sequence shown here is derived from an EMBL/GenBank/DDBJ whole genome shotgun (WGS) entry which is preliminary data.</text>
</comment>
<keyword evidence="3" id="KW-1185">Reference proteome</keyword>
<reference evidence="2" key="1">
    <citation type="submission" date="2023-07" db="EMBL/GenBank/DDBJ databases">
        <title>draft genome sequence of fig (Ficus carica).</title>
        <authorList>
            <person name="Takahashi T."/>
            <person name="Nishimura K."/>
        </authorList>
    </citation>
    <scope>NUCLEOTIDE SEQUENCE</scope>
</reference>
<protein>
    <submittedName>
        <fullName evidence="2">Uncharacterized protein</fullName>
    </submittedName>
</protein>
<dbReference type="EMBL" id="BTGU01000089">
    <property type="protein sequence ID" value="GMN59604.1"/>
    <property type="molecule type" value="Genomic_DNA"/>
</dbReference>
<organism evidence="2 3">
    <name type="scientific">Ficus carica</name>
    <name type="common">Common fig</name>
    <dbReference type="NCBI Taxonomy" id="3494"/>
    <lineage>
        <taxon>Eukaryota</taxon>
        <taxon>Viridiplantae</taxon>
        <taxon>Streptophyta</taxon>
        <taxon>Embryophyta</taxon>
        <taxon>Tracheophyta</taxon>
        <taxon>Spermatophyta</taxon>
        <taxon>Magnoliopsida</taxon>
        <taxon>eudicotyledons</taxon>
        <taxon>Gunneridae</taxon>
        <taxon>Pentapetalae</taxon>
        <taxon>rosids</taxon>
        <taxon>fabids</taxon>
        <taxon>Rosales</taxon>
        <taxon>Moraceae</taxon>
        <taxon>Ficeae</taxon>
        <taxon>Ficus</taxon>
    </lineage>
</organism>
<feature type="compositionally biased region" description="Basic and acidic residues" evidence="1">
    <location>
        <begin position="10"/>
        <end position="29"/>
    </location>
</feature>
<feature type="region of interest" description="Disordered" evidence="1">
    <location>
        <begin position="1"/>
        <end position="37"/>
    </location>
</feature>